<dbReference type="GO" id="GO:0045454">
    <property type="term" value="P:cell redox homeostasis"/>
    <property type="evidence" value="ECO:0007669"/>
    <property type="project" value="TreeGrafter"/>
</dbReference>
<dbReference type="Gene3D" id="3.40.30.10">
    <property type="entry name" value="Glutaredoxin"/>
    <property type="match status" value="1"/>
</dbReference>
<dbReference type="SUPFAM" id="SSF52833">
    <property type="entry name" value="Thioredoxin-like"/>
    <property type="match status" value="1"/>
</dbReference>
<keyword evidence="4 6" id="KW-1133">Transmembrane helix</keyword>
<dbReference type="Proteomes" id="UP000279600">
    <property type="component" value="Chromosome"/>
</dbReference>
<feature type="transmembrane region" description="Helical" evidence="6">
    <location>
        <begin position="405"/>
        <end position="423"/>
    </location>
</feature>
<evidence type="ECO:0000256" key="3">
    <source>
        <dbReference type="ARBA" id="ARBA00022748"/>
    </source>
</evidence>
<dbReference type="GO" id="GO:0017004">
    <property type="term" value="P:cytochrome complex assembly"/>
    <property type="evidence" value="ECO:0007669"/>
    <property type="project" value="UniProtKB-KW"/>
</dbReference>
<dbReference type="KEGG" id="noj:EJ995_10850"/>
<evidence type="ECO:0000259" key="8">
    <source>
        <dbReference type="Pfam" id="PF02683"/>
    </source>
</evidence>
<feature type="transmembrane region" description="Helical" evidence="6">
    <location>
        <begin position="472"/>
        <end position="496"/>
    </location>
</feature>
<feature type="transmembrane region" description="Helical" evidence="6">
    <location>
        <begin position="371"/>
        <end position="393"/>
    </location>
</feature>
<feature type="transmembrane region" description="Helical" evidence="6">
    <location>
        <begin position="333"/>
        <end position="359"/>
    </location>
</feature>
<dbReference type="GO" id="GO:0016020">
    <property type="term" value="C:membrane"/>
    <property type="evidence" value="ECO:0007669"/>
    <property type="project" value="UniProtKB-SubCell"/>
</dbReference>
<dbReference type="GO" id="GO:0015035">
    <property type="term" value="F:protein-disulfide reductase activity"/>
    <property type="evidence" value="ECO:0007669"/>
    <property type="project" value="TreeGrafter"/>
</dbReference>
<evidence type="ECO:0000313" key="9">
    <source>
        <dbReference type="EMBL" id="AZQ44712.1"/>
    </source>
</evidence>
<feature type="signal peptide" evidence="7">
    <location>
        <begin position="1"/>
        <end position="19"/>
    </location>
</feature>
<dbReference type="EMBL" id="CP034549">
    <property type="protein sequence ID" value="AZQ44712.1"/>
    <property type="molecule type" value="Genomic_DNA"/>
</dbReference>
<evidence type="ECO:0000256" key="6">
    <source>
        <dbReference type="SAM" id="Phobius"/>
    </source>
</evidence>
<keyword evidence="7" id="KW-0732">Signal</keyword>
<evidence type="ECO:0000256" key="1">
    <source>
        <dbReference type="ARBA" id="ARBA00004141"/>
    </source>
</evidence>
<dbReference type="Pfam" id="PF13899">
    <property type="entry name" value="Thioredoxin_7"/>
    <property type="match status" value="1"/>
</dbReference>
<dbReference type="Pfam" id="PF02683">
    <property type="entry name" value="DsbD_TM"/>
    <property type="match status" value="1"/>
</dbReference>
<keyword evidence="5 6" id="KW-0472">Membrane</keyword>
<dbReference type="PANTHER" id="PTHR32234">
    <property type="entry name" value="THIOL:DISULFIDE INTERCHANGE PROTEIN DSBD"/>
    <property type="match status" value="1"/>
</dbReference>
<organism evidence="9 10">
    <name type="scientific">Nonlabens ponticola</name>
    <dbReference type="NCBI Taxonomy" id="2496866"/>
    <lineage>
        <taxon>Bacteria</taxon>
        <taxon>Pseudomonadati</taxon>
        <taxon>Bacteroidota</taxon>
        <taxon>Flavobacteriia</taxon>
        <taxon>Flavobacteriales</taxon>
        <taxon>Flavobacteriaceae</taxon>
        <taxon>Nonlabens</taxon>
    </lineage>
</organism>
<sequence length="677" mass="74917">MIRLVTALVFLLISSYAGAQLSDPTEWTTTVEKISDKEYSLKSTAILEDGWHMYSQIPVDAFPSPIPTQFKYYDQPDNYSLVGPTNESGTYAEYSDIWGADVYQFDNKAVFTQNIELINEQLDYIIAEVEFMVCDDERCLPASPEVLIFKLKPNVVVGEDASLIIDTYYDNDLSPTIAQIPTLEETISKKEQDEDTSNVSQTDIKDDDGLATIFILCLLAGFGALLTPCVYPMIPMTVSFFTKQSENSSKGKLSGLMYGVFILLIYVACSLPFHLFESVSPDVFNEFSTNPYVNIFFFLIFVVFAISFFGAFEITVPNSWVNKVDGASNIGGVIGVFFMALTLVLVSFSCTGPVIGAVLGSVLTSDGGATALSVGLAGFGIGLGIPFAFFAIFPSYLNKLPKSGGWLNTVKVFLGFLELAFAFKFLSNADLVWQAGLLEREVFIAIWIAIFGVMAFYLLGKIRLPHDDKDSFISVGRLLLGILALCFTLYLIPGLWGAPLKLISGFPPPMTYSESPYGLGVSSNTAEIELPEGAHFTVHNLIAFDDYEAGLAYASKVSKPALIDFTGWACVNCRKMEERVWSNDEVLQILKNEVVLISLYVDEQKKLAKEDQYESQTTGKKIRTVGNRWSDLQIEKYQVNAQPFYVIVDSNGGNLTDPIGYTPDAVEYRDWLLKAIE</sequence>
<keyword evidence="3" id="KW-0201">Cytochrome c-type biogenesis</keyword>
<feature type="chain" id="PRO_5019150006" evidence="7">
    <location>
        <begin position="20"/>
        <end position="677"/>
    </location>
</feature>
<feature type="transmembrane region" description="Helical" evidence="6">
    <location>
        <begin position="210"/>
        <end position="234"/>
    </location>
</feature>
<comment type="subcellular location">
    <subcellularLocation>
        <location evidence="1">Membrane</location>
        <topology evidence="1">Multi-pass membrane protein</topology>
    </subcellularLocation>
</comment>
<dbReference type="PANTHER" id="PTHR32234:SF0">
    <property type="entry name" value="THIOL:DISULFIDE INTERCHANGE PROTEIN DSBD"/>
    <property type="match status" value="1"/>
</dbReference>
<feature type="domain" description="Cytochrome C biogenesis protein transmembrane" evidence="8">
    <location>
        <begin position="212"/>
        <end position="427"/>
    </location>
</feature>
<dbReference type="RefSeq" id="WP_126448419.1">
    <property type="nucleotide sequence ID" value="NZ_CP034549.1"/>
</dbReference>
<proteinExistence type="predicted"/>
<evidence type="ECO:0000256" key="7">
    <source>
        <dbReference type="SAM" id="SignalP"/>
    </source>
</evidence>
<gene>
    <name evidence="9" type="ORF">EJ995_10850</name>
</gene>
<reference evidence="9 10" key="1">
    <citation type="submission" date="2018-12" db="EMBL/GenBank/DDBJ databases">
        <title>Complete genome of Nonlabens sp. MJ115.</title>
        <authorList>
            <person name="Choi H.S."/>
            <person name="Jung J."/>
        </authorList>
    </citation>
    <scope>NUCLEOTIDE SEQUENCE [LARGE SCALE GENOMIC DNA]</scope>
    <source>
        <strain evidence="9 10">MJ115</strain>
    </source>
</reference>
<dbReference type="InterPro" id="IPR036249">
    <property type="entry name" value="Thioredoxin-like_sf"/>
</dbReference>
<keyword evidence="10" id="KW-1185">Reference proteome</keyword>
<keyword evidence="2 6" id="KW-0812">Transmembrane</keyword>
<evidence type="ECO:0000256" key="5">
    <source>
        <dbReference type="ARBA" id="ARBA00023136"/>
    </source>
</evidence>
<dbReference type="OrthoDB" id="9811036at2"/>
<dbReference type="AlphaFoldDB" id="A0A3S9N062"/>
<accession>A0A3S9N062</accession>
<feature type="transmembrane region" description="Helical" evidence="6">
    <location>
        <begin position="255"/>
        <end position="275"/>
    </location>
</feature>
<dbReference type="InterPro" id="IPR003834">
    <property type="entry name" value="Cyt_c_assmbl_TM_dom"/>
</dbReference>
<feature type="transmembrane region" description="Helical" evidence="6">
    <location>
        <begin position="443"/>
        <end position="460"/>
    </location>
</feature>
<evidence type="ECO:0000256" key="2">
    <source>
        <dbReference type="ARBA" id="ARBA00022692"/>
    </source>
</evidence>
<evidence type="ECO:0000313" key="10">
    <source>
        <dbReference type="Proteomes" id="UP000279600"/>
    </source>
</evidence>
<protein>
    <submittedName>
        <fullName evidence="9">Thiol:disulfide interchange protein</fullName>
    </submittedName>
</protein>
<evidence type="ECO:0000256" key="4">
    <source>
        <dbReference type="ARBA" id="ARBA00022989"/>
    </source>
</evidence>
<name>A0A3S9N062_9FLAO</name>
<feature type="transmembrane region" description="Helical" evidence="6">
    <location>
        <begin position="295"/>
        <end position="312"/>
    </location>
</feature>